<dbReference type="CDD" id="cd00063">
    <property type="entry name" value="FN3"/>
    <property type="match status" value="3"/>
</dbReference>
<dbReference type="Gene3D" id="2.60.120.200">
    <property type="match status" value="1"/>
</dbReference>
<feature type="domain" description="Fibronectin type-III" evidence="1">
    <location>
        <begin position="61"/>
        <end position="156"/>
    </location>
</feature>
<name>A0AAD9KTQ9_RIDPI</name>
<sequence length="389" mass="43030">MTPASSLREYYRLPSGFVVVREYYDTSLQPFTDYKYQVEAENSAGSVLSPAVTLRTPAGSPSGDLQLYVTGITATSASFSWNQPLEANGVIQKYTLTSRTLEPGKPQEKHYEGLNRGVVLTNLRPFEYYIFTLTACTLGGCLSSNDVKAEMRSAPPQGQGPVTIVPFNETVLNVSWLPPSQANGIIIYYELWMKEVPTDETINPVAKRISHPAGQYFPRPTVTPQEKTSYPPSTRLIVVNLQAYTEYEFQVLSENALGKAASEWTRARTLEAVPLHMPTPAVLPISHSQLNVVITKISSKNSHVVSDLLPFTNYTFKVEACNSVGCVNSSETSSITGHAGFDLWFKTRHLNGLLIFAASEGGQEEFIELHLRNGRPWLLFDPQGKNVLS</sequence>
<dbReference type="PANTHER" id="PTHR46957:SF3">
    <property type="entry name" value="CYTOKINE RECEPTOR"/>
    <property type="match status" value="1"/>
</dbReference>
<keyword evidence="3" id="KW-1185">Reference proteome</keyword>
<evidence type="ECO:0000313" key="2">
    <source>
        <dbReference type="EMBL" id="KAK2176715.1"/>
    </source>
</evidence>
<protein>
    <recommendedName>
        <fullName evidence="1">Fibronectin type-III domain-containing protein</fullName>
    </recommendedName>
</protein>
<dbReference type="Pfam" id="PF00041">
    <property type="entry name" value="fn3"/>
    <property type="match status" value="2"/>
</dbReference>
<dbReference type="InterPro" id="IPR050713">
    <property type="entry name" value="RTP_Phos/Ushers"/>
</dbReference>
<accession>A0AAD9KTQ9</accession>
<comment type="caution">
    <text evidence="2">The sequence shown here is derived from an EMBL/GenBank/DDBJ whole genome shotgun (WGS) entry which is preliminary data.</text>
</comment>
<dbReference type="EMBL" id="JAODUO010000644">
    <property type="protein sequence ID" value="KAK2176715.1"/>
    <property type="molecule type" value="Genomic_DNA"/>
</dbReference>
<gene>
    <name evidence="2" type="ORF">NP493_644g04014</name>
</gene>
<reference evidence="2" key="1">
    <citation type="journal article" date="2023" name="Mol. Biol. Evol.">
        <title>Third-Generation Sequencing Reveals the Adaptive Role of the Epigenome in Three Deep-Sea Polychaetes.</title>
        <authorList>
            <person name="Perez M."/>
            <person name="Aroh O."/>
            <person name="Sun Y."/>
            <person name="Lan Y."/>
            <person name="Juniper S.K."/>
            <person name="Young C.R."/>
            <person name="Angers B."/>
            <person name="Qian P.Y."/>
        </authorList>
    </citation>
    <scope>NUCLEOTIDE SEQUENCE</scope>
    <source>
        <strain evidence="2">R07B-5</strain>
    </source>
</reference>
<dbReference type="SUPFAM" id="SSF49899">
    <property type="entry name" value="Concanavalin A-like lectins/glucanases"/>
    <property type="match status" value="1"/>
</dbReference>
<dbReference type="InterPro" id="IPR036116">
    <property type="entry name" value="FN3_sf"/>
</dbReference>
<dbReference type="SUPFAM" id="SSF49265">
    <property type="entry name" value="Fibronectin type III"/>
    <property type="match status" value="2"/>
</dbReference>
<feature type="domain" description="Fibronectin type-III" evidence="1">
    <location>
        <begin position="1"/>
        <end position="59"/>
    </location>
</feature>
<dbReference type="PANTHER" id="PTHR46957">
    <property type="entry name" value="CYTOKINE RECEPTOR"/>
    <property type="match status" value="1"/>
</dbReference>
<feature type="domain" description="Fibronectin type-III" evidence="1">
    <location>
        <begin position="158"/>
        <end position="275"/>
    </location>
</feature>
<dbReference type="PROSITE" id="PS50853">
    <property type="entry name" value="FN3"/>
    <property type="match status" value="3"/>
</dbReference>
<dbReference type="InterPro" id="IPR003961">
    <property type="entry name" value="FN3_dom"/>
</dbReference>
<proteinExistence type="predicted"/>
<dbReference type="Gene3D" id="2.60.40.10">
    <property type="entry name" value="Immunoglobulins"/>
    <property type="match status" value="3"/>
</dbReference>
<evidence type="ECO:0000259" key="1">
    <source>
        <dbReference type="PROSITE" id="PS50853"/>
    </source>
</evidence>
<dbReference type="GO" id="GO:0016020">
    <property type="term" value="C:membrane"/>
    <property type="evidence" value="ECO:0007669"/>
    <property type="project" value="UniProtKB-SubCell"/>
</dbReference>
<organism evidence="2 3">
    <name type="scientific">Ridgeia piscesae</name>
    <name type="common">Tubeworm</name>
    <dbReference type="NCBI Taxonomy" id="27915"/>
    <lineage>
        <taxon>Eukaryota</taxon>
        <taxon>Metazoa</taxon>
        <taxon>Spiralia</taxon>
        <taxon>Lophotrochozoa</taxon>
        <taxon>Annelida</taxon>
        <taxon>Polychaeta</taxon>
        <taxon>Sedentaria</taxon>
        <taxon>Canalipalpata</taxon>
        <taxon>Sabellida</taxon>
        <taxon>Siboglinidae</taxon>
        <taxon>Ridgeia</taxon>
    </lineage>
</organism>
<dbReference type="InterPro" id="IPR013783">
    <property type="entry name" value="Ig-like_fold"/>
</dbReference>
<evidence type="ECO:0000313" key="3">
    <source>
        <dbReference type="Proteomes" id="UP001209878"/>
    </source>
</evidence>
<dbReference type="Proteomes" id="UP001209878">
    <property type="component" value="Unassembled WGS sequence"/>
</dbReference>
<dbReference type="AlphaFoldDB" id="A0AAD9KTQ9"/>
<dbReference type="InterPro" id="IPR013320">
    <property type="entry name" value="ConA-like_dom_sf"/>
</dbReference>
<dbReference type="SMART" id="SM00060">
    <property type="entry name" value="FN3"/>
    <property type="match status" value="3"/>
</dbReference>